<gene>
    <name evidence="1" type="ORF">GCM10012275_57780</name>
</gene>
<organism evidence="1 2">
    <name type="scientific">Longimycelium tulufanense</name>
    <dbReference type="NCBI Taxonomy" id="907463"/>
    <lineage>
        <taxon>Bacteria</taxon>
        <taxon>Bacillati</taxon>
        <taxon>Actinomycetota</taxon>
        <taxon>Actinomycetes</taxon>
        <taxon>Pseudonocardiales</taxon>
        <taxon>Pseudonocardiaceae</taxon>
        <taxon>Longimycelium</taxon>
    </lineage>
</organism>
<proteinExistence type="predicted"/>
<protein>
    <submittedName>
        <fullName evidence="1">Uncharacterized protein</fullName>
    </submittedName>
</protein>
<dbReference type="Proteomes" id="UP000637578">
    <property type="component" value="Unassembled WGS sequence"/>
</dbReference>
<dbReference type="AlphaFoldDB" id="A0A8J3CK13"/>
<evidence type="ECO:0000313" key="1">
    <source>
        <dbReference type="EMBL" id="GGM79585.1"/>
    </source>
</evidence>
<keyword evidence="2" id="KW-1185">Reference proteome</keyword>
<reference evidence="1" key="1">
    <citation type="journal article" date="2014" name="Int. J. Syst. Evol. Microbiol.">
        <title>Complete genome sequence of Corynebacterium casei LMG S-19264T (=DSM 44701T), isolated from a smear-ripened cheese.</title>
        <authorList>
            <consortium name="US DOE Joint Genome Institute (JGI-PGF)"/>
            <person name="Walter F."/>
            <person name="Albersmeier A."/>
            <person name="Kalinowski J."/>
            <person name="Ruckert C."/>
        </authorList>
    </citation>
    <scope>NUCLEOTIDE SEQUENCE</scope>
    <source>
        <strain evidence="1">CGMCC 4.5737</strain>
    </source>
</reference>
<evidence type="ECO:0000313" key="2">
    <source>
        <dbReference type="Proteomes" id="UP000637578"/>
    </source>
</evidence>
<dbReference type="RefSeq" id="WP_189061598.1">
    <property type="nucleotide sequence ID" value="NZ_BMMK01000045.1"/>
</dbReference>
<dbReference type="EMBL" id="BMMK01000045">
    <property type="protein sequence ID" value="GGM79585.1"/>
    <property type="molecule type" value="Genomic_DNA"/>
</dbReference>
<comment type="caution">
    <text evidence="1">The sequence shown here is derived from an EMBL/GenBank/DDBJ whole genome shotgun (WGS) entry which is preliminary data.</text>
</comment>
<name>A0A8J3CK13_9PSEU</name>
<accession>A0A8J3CK13</accession>
<sequence>MRPEHTPSPAVLADPDAEHRAAVDAALAGLVDLDTLPVADHVARFDAVHGALTDALSAIDRI</sequence>
<reference evidence="1" key="2">
    <citation type="submission" date="2020-09" db="EMBL/GenBank/DDBJ databases">
        <authorList>
            <person name="Sun Q."/>
            <person name="Zhou Y."/>
        </authorList>
    </citation>
    <scope>NUCLEOTIDE SEQUENCE</scope>
    <source>
        <strain evidence="1">CGMCC 4.5737</strain>
    </source>
</reference>